<evidence type="ECO:0000256" key="2">
    <source>
        <dbReference type="SAM" id="SignalP"/>
    </source>
</evidence>
<accession>A0ABT1K6A3</accession>
<evidence type="ECO:0000256" key="1">
    <source>
        <dbReference type="SAM" id="MobiDB-lite"/>
    </source>
</evidence>
<evidence type="ECO:0008006" key="5">
    <source>
        <dbReference type="Google" id="ProtNLM"/>
    </source>
</evidence>
<dbReference type="RefSeq" id="WP_301309602.1">
    <property type="nucleotide sequence ID" value="NZ_JAMZEC010000001.1"/>
</dbReference>
<dbReference type="PANTHER" id="PTHR24023">
    <property type="entry name" value="COLLAGEN ALPHA"/>
    <property type="match status" value="1"/>
</dbReference>
<feature type="region of interest" description="Disordered" evidence="1">
    <location>
        <begin position="91"/>
        <end position="153"/>
    </location>
</feature>
<sequence>MRTPALVLTMACAAWGLAGVGPAPAGAQAATGPSAAGTNAARRAGALAGAAVTLTGSAFRAGRSAAHGRCRRHHCGCRRGWCGRAWPGPPGPPGPRGHRGARGPQGVAGHEGAPGEDGATGPQGPRGPQGPTGPRGPVGPAGGDGPGIDTTLVSLTFPPFDTNFAGYARGGDTWIRDPRSAAPWHSLSQVDNYPDGVVGVSVTEAVPLDALLVTVVTADGRVAETTCRFTEGTPPPAGPAWGTTFCDDFRAITPPA</sequence>
<dbReference type="EMBL" id="JAMZEC010000001">
    <property type="protein sequence ID" value="MCP2349149.1"/>
    <property type="molecule type" value="Genomic_DNA"/>
</dbReference>
<gene>
    <name evidence="3" type="ORF">HD595_005271</name>
</gene>
<name>A0ABT1K6A3_9ACTN</name>
<comment type="caution">
    <text evidence="3">The sequence shown here is derived from an EMBL/GenBank/DDBJ whole genome shotgun (WGS) entry which is preliminary data.</text>
</comment>
<feature type="signal peptide" evidence="2">
    <location>
        <begin position="1"/>
        <end position="29"/>
    </location>
</feature>
<evidence type="ECO:0000313" key="3">
    <source>
        <dbReference type="EMBL" id="MCP2349149.1"/>
    </source>
</evidence>
<dbReference type="InterPro" id="IPR008160">
    <property type="entry name" value="Collagen"/>
</dbReference>
<proteinExistence type="predicted"/>
<organism evidence="3 4">
    <name type="scientific">Nonomuraea roseoviolacea subsp. carminata</name>
    <dbReference type="NCBI Taxonomy" id="160689"/>
    <lineage>
        <taxon>Bacteria</taxon>
        <taxon>Bacillati</taxon>
        <taxon>Actinomycetota</taxon>
        <taxon>Actinomycetes</taxon>
        <taxon>Streptosporangiales</taxon>
        <taxon>Streptosporangiaceae</taxon>
        <taxon>Nonomuraea</taxon>
    </lineage>
</organism>
<dbReference type="InterPro" id="IPR050149">
    <property type="entry name" value="Collagen_superfamily"/>
</dbReference>
<keyword evidence="4" id="KW-1185">Reference proteome</keyword>
<evidence type="ECO:0000313" key="4">
    <source>
        <dbReference type="Proteomes" id="UP001320766"/>
    </source>
</evidence>
<protein>
    <recommendedName>
        <fullName evidence="5">Collagen-like protein</fullName>
    </recommendedName>
</protein>
<dbReference type="Proteomes" id="UP001320766">
    <property type="component" value="Unassembled WGS sequence"/>
</dbReference>
<keyword evidence="2" id="KW-0732">Signal</keyword>
<reference evidence="3 4" key="1">
    <citation type="submission" date="2022-06" db="EMBL/GenBank/DDBJ databases">
        <title>Sequencing the genomes of 1000 actinobacteria strains.</title>
        <authorList>
            <person name="Klenk H.-P."/>
        </authorList>
    </citation>
    <scope>NUCLEOTIDE SEQUENCE [LARGE SCALE GENOMIC DNA]</scope>
    <source>
        <strain evidence="3 4">DSM 44170</strain>
    </source>
</reference>
<feature type="chain" id="PRO_5047529390" description="Collagen-like protein" evidence="2">
    <location>
        <begin position="30"/>
        <end position="256"/>
    </location>
</feature>
<dbReference type="PANTHER" id="PTHR24023:SF1082">
    <property type="entry name" value="COLLAGEN TRIPLE HELIX REPEAT"/>
    <property type="match status" value="1"/>
</dbReference>
<dbReference type="Pfam" id="PF01391">
    <property type="entry name" value="Collagen"/>
    <property type="match status" value="1"/>
</dbReference>